<accession>A0A8X6P159</accession>
<proteinExistence type="predicted"/>
<name>A0A8X6P159_NEPPI</name>
<dbReference type="AlphaFoldDB" id="A0A8X6P159"/>
<dbReference type="EMBL" id="BMAW01015348">
    <property type="protein sequence ID" value="GFT43105.1"/>
    <property type="molecule type" value="Genomic_DNA"/>
</dbReference>
<dbReference type="Proteomes" id="UP000887013">
    <property type="component" value="Unassembled WGS sequence"/>
</dbReference>
<reference evidence="1" key="1">
    <citation type="submission" date="2020-08" db="EMBL/GenBank/DDBJ databases">
        <title>Multicomponent nature underlies the extraordinary mechanical properties of spider dragline silk.</title>
        <authorList>
            <person name="Kono N."/>
            <person name="Nakamura H."/>
            <person name="Mori M."/>
            <person name="Yoshida Y."/>
            <person name="Ohtoshi R."/>
            <person name="Malay A.D."/>
            <person name="Moran D.A.P."/>
            <person name="Tomita M."/>
            <person name="Numata K."/>
            <person name="Arakawa K."/>
        </authorList>
    </citation>
    <scope>NUCLEOTIDE SEQUENCE</scope>
</reference>
<dbReference type="OrthoDB" id="6620323at2759"/>
<sequence length="121" mass="13757">MKNPNDLEIIRNILLRDSDDDEDIVLDESDTDGEEHVSERDTVIGRAKHLTNILVTCKCIITDRITESMVEETNKYVCSVETNHSSSREARNTDGAEIEAPLSLLYLAGDYLENRFNLEEL</sequence>
<keyword evidence="3" id="KW-1185">Reference proteome</keyword>
<protein>
    <submittedName>
        <fullName evidence="1">Uncharacterized protein</fullName>
    </submittedName>
</protein>
<evidence type="ECO:0000313" key="2">
    <source>
        <dbReference type="EMBL" id="GFU38853.1"/>
    </source>
</evidence>
<comment type="caution">
    <text evidence="1">The sequence shown here is derived from an EMBL/GenBank/DDBJ whole genome shotgun (WGS) entry which is preliminary data.</text>
</comment>
<gene>
    <name evidence="1" type="ORF">NPIL_38861</name>
    <name evidence="2" type="ORF">NPIL_699431</name>
</gene>
<evidence type="ECO:0000313" key="3">
    <source>
        <dbReference type="Proteomes" id="UP000887013"/>
    </source>
</evidence>
<dbReference type="EMBL" id="BMAW01084456">
    <property type="protein sequence ID" value="GFU38853.1"/>
    <property type="molecule type" value="Genomic_DNA"/>
</dbReference>
<evidence type="ECO:0000313" key="1">
    <source>
        <dbReference type="EMBL" id="GFT43105.1"/>
    </source>
</evidence>
<organism evidence="1 3">
    <name type="scientific">Nephila pilipes</name>
    <name type="common">Giant wood spider</name>
    <name type="synonym">Nephila maculata</name>
    <dbReference type="NCBI Taxonomy" id="299642"/>
    <lineage>
        <taxon>Eukaryota</taxon>
        <taxon>Metazoa</taxon>
        <taxon>Ecdysozoa</taxon>
        <taxon>Arthropoda</taxon>
        <taxon>Chelicerata</taxon>
        <taxon>Arachnida</taxon>
        <taxon>Araneae</taxon>
        <taxon>Araneomorphae</taxon>
        <taxon>Entelegynae</taxon>
        <taxon>Araneoidea</taxon>
        <taxon>Nephilidae</taxon>
        <taxon>Nephila</taxon>
    </lineage>
</organism>